<evidence type="ECO:0000313" key="3">
    <source>
        <dbReference type="Proteomes" id="UP000199601"/>
    </source>
</evidence>
<dbReference type="Proteomes" id="UP000199601">
    <property type="component" value="Unassembled WGS sequence"/>
</dbReference>
<dbReference type="InterPro" id="IPR024344">
    <property type="entry name" value="MDMPI_metal-binding"/>
</dbReference>
<protein>
    <recommendedName>
        <fullName evidence="1">Mycothiol-dependent maleylpyruvate isomerase metal-binding domain-containing protein</fullName>
    </recommendedName>
</protein>
<keyword evidence="3" id="KW-1185">Reference proteome</keyword>
<sequence length="248" mass="26635">MSATLEAIAAERAIVLDVCSRLPGATWATESGCPGWTVQDLVSHMACSYWLAVDPSTLPDPGGLPAERAADLYVASRRSMTPAEVLADYESVSARGLDVLAAVEGQDVDIPIGDVGTYPASVVPTTFVFETFVHLRYDLFTPDGPLRSDPPPVDELRLAPTLDWIEAALPQQNSQLLNGLRGGVEIRLDGMCARTLHLGAPGDPAAEIASDSQAFVRWVTQRGTWEGFGVQAEGDPSALDIVRRFRVF</sequence>
<dbReference type="RefSeq" id="WP_090420653.1">
    <property type="nucleotide sequence ID" value="NZ_CTEC01000001.1"/>
</dbReference>
<dbReference type="SUPFAM" id="SSF109854">
    <property type="entry name" value="DinB/YfiT-like putative metalloenzymes"/>
    <property type="match status" value="1"/>
</dbReference>
<gene>
    <name evidence="2" type="ORF">BN000_02455</name>
</gene>
<reference evidence="3" key="1">
    <citation type="submission" date="2015-03" db="EMBL/GenBank/DDBJ databases">
        <authorList>
            <person name="Urmite Genomes"/>
        </authorList>
    </citation>
    <scope>NUCLEOTIDE SEQUENCE [LARGE SCALE GENOMIC DNA]</scope>
    <source>
        <strain evidence="3">CSUR P1344</strain>
    </source>
</reference>
<dbReference type="InterPro" id="IPR034660">
    <property type="entry name" value="DinB/YfiT-like"/>
</dbReference>
<dbReference type="Gene3D" id="1.20.120.450">
    <property type="entry name" value="dinb family like domain"/>
    <property type="match status" value="1"/>
</dbReference>
<dbReference type="EMBL" id="CTEC01000001">
    <property type="protein sequence ID" value="CQD11707.1"/>
    <property type="molecule type" value="Genomic_DNA"/>
</dbReference>
<name>A0A0U1DB97_9MYCO</name>
<proteinExistence type="predicted"/>
<dbReference type="AlphaFoldDB" id="A0A0U1DB97"/>
<organism evidence="2 3">
    <name type="scientific">Mycobacterium europaeum</name>
    <dbReference type="NCBI Taxonomy" id="761804"/>
    <lineage>
        <taxon>Bacteria</taxon>
        <taxon>Bacillati</taxon>
        <taxon>Actinomycetota</taxon>
        <taxon>Actinomycetes</taxon>
        <taxon>Mycobacteriales</taxon>
        <taxon>Mycobacteriaceae</taxon>
        <taxon>Mycobacterium</taxon>
        <taxon>Mycobacterium simiae complex</taxon>
    </lineage>
</organism>
<dbReference type="NCBIfam" id="TIGR03083">
    <property type="entry name" value="maleylpyruvate isomerase family mycothiol-dependent enzyme"/>
    <property type="match status" value="1"/>
</dbReference>
<dbReference type="Pfam" id="PF11716">
    <property type="entry name" value="MDMPI_N"/>
    <property type="match status" value="1"/>
</dbReference>
<dbReference type="InterPro" id="IPR017517">
    <property type="entry name" value="Maleyloyr_isom"/>
</dbReference>
<accession>A0A0U1DB97</accession>
<evidence type="ECO:0000313" key="2">
    <source>
        <dbReference type="EMBL" id="CQD11707.1"/>
    </source>
</evidence>
<evidence type="ECO:0000259" key="1">
    <source>
        <dbReference type="Pfam" id="PF11716"/>
    </source>
</evidence>
<feature type="domain" description="Mycothiol-dependent maleylpyruvate isomerase metal-binding" evidence="1">
    <location>
        <begin position="9"/>
        <end position="135"/>
    </location>
</feature>
<dbReference type="GO" id="GO:0046872">
    <property type="term" value="F:metal ion binding"/>
    <property type="evidence" value="ECO:0007669"/>
    <property type="project" value="InterPro"/>
</dbReference>